<proteinExistence type="predicted"/>
<evidence type="ECO:0000256" key="2">
    <source>
        <dbReference type="SAM" id="Phobius"/>
    </source>
</evidence>
<dbReference type="EMBL" id="BMPQ01000009">
    <property type="protein sequence ID" value="GGK76774.1"/>
    <property type="molecule type" value="Genomic_DNA"/>
</dbReference>
<keyword evidence="2" id="KW-0812">Transmembrane</keyword>
<dbReference type="AlphaFoldDB" id="A0A917QYL5"/>
<organism evidence="3 4">
    <name type="scientific">Streptomyces flaveus</name>
    <dbReference type="NCBI Taxonomy" id="66370"/>
    <lineage>
        <taxon>Bacteria</taxon>
        <taxon>Bacillati</taxon>
        <taxon>Actinomycetota</taxon>
        <taxon>Actinomycetes</taxon>
        <taxon>Kitasatosporales</taxon>
        <taxon>Streptomycetaceae</taxon>
        <taxon>Streptomyces</taxon>
        <taxon>Streptomyces aurantiacus group</taxon>
    </lineage>
</organism>
<gene>
    <name evidence="3" type="ORF">GCM10010094_42470</name>
</gene>
<protein>
    <submittedName>
        <fullName evidence="3">Uncharacterized protein</fullName>
    </submittedName>
</protein>
<sequence length="259" mass="27935">MVAGQAAHRVVAQLTHCLPRLWGGTASAPQMTAIRSGPRFVSAAVLIGALMCATAACGPLLVARRPRADRGTSRASSWPHQVQREQREAPSACRPVPSRSIAKRTTGIERNTYPQRLRYMKVSRQAAVLLLSAGLLLSGCSSSSDNPGDEGYTGPTLPARTVAKGKWQEGPAEPKQHKPYPYDIYTHCGIKWVKFGGRWWVLDSVFPGVEQVKGEPPAQDSQRLAGYMTLIGPDTANFDAAGMPTMQFVPTKDEPPGCA</sequence>
<accession>A0A917QYL5</accession>
<reference evidence="3" key="1">
    <citation type="journal article" date="2014" name="Int. J. Syst. Evol. Microbiol.">
        <title>Complete genome sequence of Corynebacterium casei LMG S-19264T (=DSM 44701T), isolated from a smear-ripened cheese.</title>
        <authorList>
            <consortium name="US DOE Joint Genome Institute (JGI-PGF)"/>
            <person name="Walter F."/>
            <person name="Albersmeier A."/>
            <person name="Kalinowski J."/>
            <person name="Ruckert C."/>
        </authorList>
    </citation>
    <scope>NUCLEOTIDE SEQUENCE</scope>
    <source>
        <strain evidence="3">JCM 3035</strain>
    </source>
</reference>
<feature type="region of interest" description="Disordered" evidence="1">
    <location>
        <begin position="68"/>
        <end position="97"/>
    </location>
</feature>
<keyword evidence="4" id="KW-1185">Reference proteome</keyword>
<dbReference type="Proteomes" id="UP000637788">
    <property type="component" value="Unassembled WGS sequence"/>
</dbReference>
<keyword evidence="2" id="KW-1133">Transmembrane helix</keyword>
<evidence type="ECO:0000256" key="1">
    <source>
        <dbReference type="SAM" id="MobiDB-lite"/>
    </source>
</evidence>
<evidence type="ECO:0000313" key="3">
    <source>
        <dbReference type="EMBL" id="GGK76774.1"/>
    </source>
</evidence>
<comment type="caution">
    <text evidence="3">The sequence shown here is derived from an EMBL/GenBank/DDBJ whole genome shotgun (WGS) entry which is preliminary data.</text>
</comment>
<reference evidence="3" key="2">
    <citation type="submission" date="2020-09" db="EMBL/GenBank/DDBJ databases">
        <authorList>
            <person name="Sun Q."/>
            <person name="Ohkuma M."/>
        </authorList>
    </citation>
    <scope>NUCLEOTIDE SEQUENCE</scope>
    <source>
        <strain evidence="3">JCM 3035</strain>
    </source>
</reference>
<evidence type="ECO:0000313" key="4">
    <source>
        <dbReference type="Proteomes" id="UP000637788"/>
    </source>
</evidence>
<keyword evidence="2" id="KW-0472">Membrane</keyword>
<feature type="transmembrane region" description="Helical" evidence="2">
    <location>
        <begin position="40"/>
        <end position="63"/>
    </location>
</feature>
<name>A0A917QYL5_9ACTN</name>